<keyword evidence="3" id="KW-1185">Reference proteome</keyword>
<accession>A0A1H5WUG9</accession>
<organism evidence="2 3">
    <name type="scientific">Flavobacterium urumqiense</name>
    <dbReference type="NCBI Taxonomy" id="935224"/>
    <lineage>
        <taxon>Bacteria</taxon>
        <taxon>Pseudomonadati</taxon>
        <taxon>Bacteroidota</taxon>
        <taxon>Flavobacteriia</taxon>
        <taxon>Flavobacteriales</taxon>
        <taxon>Flavobacteriaceae</taxon>
        <taxon>Flavobacterium</taxon>
    </lineage>
</organism>
<dbReference type="Proteomes" id="UP000236737">
    <property type="component" value="Unassembled WGS sequence"/>
</dbReference>
<sequence length="154" mass="18589">MISNKPLKRAPELQPLSHDHHHGLQLCWKIRTGFSKQIEPDRIKKYSDWFYKTHLKPHFEMEEKYVFPILGAENDLVKRSLTEHRRLKRLFKQTTNIEKSLVLIEEELEAHIRFEERILFVEIQKIATQDQLAKIKEIHTEESFTENNDDPFWI</sequence>
<evidence type="ECO:0000313" key="2">
    <source>
        <dbReference type="EMBL" id="SEG03101.1"/>
    </source>
</evidence>
<reference evidence="3" key="1">
    <citation type="submission" date="2016-10" db="EMBL/GenBank/DDBJ databases">
        <authorList>
            <person name="Varghese N."/>
            <person name="Submissions S."/>
        </authorList>
    </citation>
    <scope>NUCLEOTIDE SEQUENCE [LARGE SCALE GENOMIC DNA]</scope>
    <source>
        <strain evidence="3">CGMCC 1.9230</strain>
    </source>
</reference>
<dbReference type="OrthoDB" id="9793254at2"/>
<dbReference type="Pfam" id="PF01814">
    <property type="entry name" value="Hemerythrin"/>
    <property type="match status" value="1"/>
</dbReference>
<proteinExistence type="predicted"/>
<dbReference type="EMBL" id="FNVP01000005">
    <property type="protein sequence ID" value="SEG03101.1"/>
    <property type="molecule type" value="Genomic_DNA"/>
</dbReference>
<protein>
    <submittedName>
        <fullName evidence="2">Hemerythrin HHE cation binding domain-containing protein</fullName>
    </submittedName>
</protein>
<dbReference type="InterPro" id="IPR012312">
    <property type="entry name" value="Hemerythrin-like"/>
</dbReference>
<evidence type="ECO:0000313" key="3">
    <source>
        <dbReference type="Proteomes" id="UP000236737"/>
    </source>
</evidence>
<dbReference type="Gene3D" id="1.20.120.520">
    <property type="entry name" value="nmb1532 protein domain like"/>
    <property type="match status" value="1"/>
</dbReference>
<feature type="domain" description="Hemerythrin-like" evidence="1">
    <location>
        <begin position="17"/>
        <end position="94"/>
    </location>
</feature>
<dbReference type="AlphaFoldDB" id="A0A1H5WUG9"/>
<dbReference type="RefSeq" id="WP_103999629.1">
    <property type="nucleotide sequence ID" value="NZ_FNVP01000005.1"/>
</dbReference>
<name>A0A1H5WUG9_9FLAO</name>
<gene>
    <name evidence="2" type="ORF">SAMN04488130_10558</name>
</gene>
<evidence type="ECO:0000259" key="1">
    <source>
        <dbReference type="Pfam" id="PF01814"/>
    </source>
</evidence>